<dbReference type="GO" id="GO:0015920">
    <property type="term" value="P:lipopolysaccharide transport"/>
    <property type="evidence" value="ECO:0007669"/>
    <property type="project" value="TreeGrafter"/>
</dbReference>
<dbReference type="GO" id="GO:0001530">
    <property type="term" value="F:lipopolysaccharide binding"/>
    <property type="evidence" value="ECO:0007669"/>
    <property type="project" value="TreeGrafter"/>
</dbReference>
<reference evidence="5" key="1">
    <citation type="submission" date="2018-06" db="EMBL/GenBank/DDBJ databases">
        <authorList>
            <person name="Zhirakovskaya E."/>
        </authorList>
    </citation>
    <scope>NUCLEOTIDE SEQUENCE</scope>
</reference>
<evidence type="ECO:0000256" key="1">
    <source>
        <dbReference type="ARBA" id="ARBA00022729"/>
    </source>
</evidence>
<name>A0A3B1B5J0_9ZZZZ</name>
<evidence type="ECO:0000256" key="4">
    <source>
        <dbReference type="SAM" id="MobiDB-lite"/>
    </source>
</evidence>
<evidence type="ECO:0000256" key="3">
    <source>
        <dbReference type="ARBA" id="ARBA00023237"/>
    </source>
</evidence>
<evidence type="ECO:0000256" key="2">
    <source>
        <dbReference type="ARBA" id="ARBA00023136"/>
    </source>
</evidence>
<dbReference type="PANTHER" id="PTHR38098:SF1">
    <property type="entry name" value="LPS-ASSEMBLY LIPOPROTEIN LPTE"/>
    <property type="match status" value="1"/>
</dbReference>
<dbReference type="InterPro" id="IPR007485">
    <property type="entry name" value="LPS_assembly_LptE"/>
</dbReference>
<dbReference type="GO" id="GO:1990351">
    <property type="term" value="C:transporter complex"/>
    <property type="evidence" value="ECO:0007669"/>
    <property type="project" value="TreeGrafter"/>
</dbReference>
<evidence type="ECO:0000313" key="5">
    <source>
        <dbReference type="EMBL" id="VAX09461.1"/>
    </source>
</evidence>
<dbReference type="Pfam" id="PF04390">
    <property type="entry name" value="LptE"/>
    <property type="match status" value="1"/>
</dbReference>
<dbReference type="PROSITE" id="PS51257">
    <property type="entry name" value="PROKAR_LIPOPROTEIN"/>
    <property type="match status" value="1"/>
</dbReference>
<keyword evidence="3" id="KW-0998">Cell outer membrane</keyword>
<dbReference type="AlphaFoldDB" id="A0A3B1B5J0"/>
<dbReference type="Gene3D" id="3.30.160.150">
    <property type="entry name" value="Lipoprotein like domain"/>
    <property type="match status" value="1"/>
</dbReference>
<protein>
    <submittedName>
        <fullName evidence="5">LPS-assembly lipoprotein LptE</fullName>
    </submittedName>
</protein>
<dbReference type="PANTHER" id="PTHR38098">
    <property type="entry name" value="LPS-ASSEMBLY LIPOPROTEIN LPTE"/>
    <property type="match status" value="1"/>
</dbReference>
<keyword evidence="5" id="KW-0449">Lipoprotein</keyword>
<dbReference type="GO" id="GO:0019867">
    <property type="term" value="C:outer membrane"/>
    <property type="evidence" value="ECO:0007669"/>
    <property type="project" value="InterPro"/>
</dbReference>
<keyword evidence="2" id="KW-0472">Membrane</keyword>
<proteinExistence type="inferred from homology"/>
<dbReference type="GO" id="GO:0043165">
    <property type="term" value="P:Gram-negative-bacterium-type cell outer membrane assembly"/>
    <property type="evidence" value="ECO:0007669"/>
    <property type="project" value="InterPro"/>
</dbReference>
<gene>
    <name evidence="5" type="ORF">MNBD_GAMMA25-2084</name>
</gene>
<organism evidence="5">
    <name type="scientific">hydrothermal vent metagenome</name>
    <dbReference type="NCBI Taxonomy" id="652676"/>
    <lineage>
        <taxon>unclassified sequences</taxon>
        <taxon>metagenomes</taxon>
        <taxon>ecological metagenomes</taxon>
    </lineage>
</organism>
<dbReference type="HAMAP" id="MF_01186">
    <property type="entry name" value="LPS_assembly_LptE"/>
    <property type="match status" value="1"/>
</dbReference>
<accession>A0A3B1B5J0</accession>
<dbReference type="EMBL" id="UOFY01000037">
    <property type="protein sequence ID" value="VAX09461.1"/>
    <property type="molecule type" value="Genomic_DNA"/>
</dbReference>
<sequence length="199" mass="22462">MFKKLSALVLHVLALGICASIFLSSCGFHLRGLVELPPELESIYIDGGLPNSQMREILRQKLIASNVQVLEQRQESGAVLRILKDETTRRIASINAAGQPNEYELKYMLSYQLDDGKGQSLLLAKNLSQLRTYRYDPNNILSVEEEEYRIKKEMARAAVNQMLRQISAGMRHRDRLANGEDPTQPITHQHEPAPVNPTP</sequence>
<keyword evidence="1" id="KW-0732">Signal</keyword>
<feature type="region of interest" description="Disordered" evidence="4">
    <location>
        <begin position="175"/>
        <end position="199"/>
    </location>
</feature>